<organism evidence="1 2">
    <name type="scientific">Colocasia esculenta</name>
    <name type="common">Wild taro</name>
    <name type="synonym">Arum esculentum</name>
    <dbReference type="NCBI Taxonomy" id="4460"/>
    <lineage>
        <taxon>Eukaryota</taxon>
        <taxon>Viridiplantae</taxon>
        <taxon>Streptophyta</taxon>
        <taxon>Embryophyta</taxon>
        <taxon>Tracheophyta</taxon>
        <taxon>Spermatophyta</taxon>
        <taxon>Magnoliopsida</taxon>
        <taxon>Liliopsida</taxon>
        <taxon>Araceae</taxon>
        <taxon>Aroideae</taxon>
        <taxon>Colocasieae</taxon>
        <taxon>Colocasia</taxon>
    </lineage>
</organism>
<evidence type="ECO:0000313" key="2">
    <source>
        <dbReference type="Proteomes" id="UP000652761"/>
    </source>
</evidence>
<name>A0A843V432_COLES</name>
<accession>A0A843V432</accession>
<gene>
    <name evidence="1" type="ORF">Taro_018979</name>
</gene>
<dbReference type="AlphaFoldDB" id="A0A843V432"/>
<proteinExistence type="predicted"/>
<dbReference type="Proteomes" id="UP000652761">
    <property type="component" value="Unassembled WGS sequence"/>
</dbReference>
<keyword evidence="2" id="KW-1185">Reference proteome</keyword>
<protein>
    <submittedName>
        <fullName evidence="1">Uncharacterized protein</fullName>
    </submittedName>
</protein>
<comment type="caution">
    <text evidence="1">The sequence shown here is derived from an EMBL/GenBank/DDBJ whole genome shotgun (WGS) entry which is preliminary data.</text>
</comment>
<dbReference type="EMBL" id="NMUH01000900">
    <property type="protein sequence ID" value="MQL86439.1"/>
    <property type="molecule type" value="Genomic_DNA"/>
</dbReference>
<evidence type="ECO:0000313" key="1">
    <source>
        <dbReference type="EMBL" id="MQL86439.1"/>
    </source>
</evidence>
<reference evidence="1" key="1">
    <citation type="submission" date="2017-07" db="EMBL/GenBank/DDBJ databases">
        <title>Taro Niue Genome Assembly and Annotation.</title>
        <authorList>
            <person name="Atibalentja N."/>
            <person name="Keating K."/>
            <person name="Fields C.J."/>
        </authorList>
    </citation>
    <scope>NUCLEOTIDE SEQUENCE</scope>
    <source>
        <strain evidence="1">Niue_2</strain>
        <tissue evidence="1">Leaf</tissue>
    </source>
</reference>
<sequence length="171" mass="19592">MIDEPELRQIAVTIPHQSSVNLHPVRTMLGVVHVGPRGRGRKAELCPEDLRRATNLPKSIDDAEDAYHPPRVRRQLDGRDSPSVQQRLRHFRQRQPESCFHVVDGEGEATWFVHQVRLLLLGHDDFVIVTDLKAFPEAFVVAMPWPSGSCRRHSTYLDDRGSFPFVCHSRM</sequence>